<dbReference type="Gene3D" id="3.40.630.30">
    <property type="match status" value="1"/>
</dbReference>
<dbReference type="SUPFAM" id="SSF55729">
    <property type="entry name" value="Acyl-CoA N-acyltransferases (Nat)"/>
    <property type="match status" value="2"/>
</dbReference>
<feature type="compositionally biased region" description="Low complexity" evidence="1">
    <location>
        <begin position="10"/>
        <end position="20"/>
    </location>
</feature>
<feature type="domain" description="N-acetyltransferase" evidence="2">
    <location>
        <begin position="29"/>
        <end position="163"/>
    </location>
</feature>
<accession>A0A8S9T900</accession>
<evidence type="ECO:0000313" key="4">
    <source>
        <dbReference type="Proteomes" id="UP000029738"/>
    </source>
</evidence>
<reference evidence="3" key="1">
    <citation type="journal article" date="2015" name="Genome Announc.">
        <title>Draft Genome Sequence of Tolypothrix boutellei Strain VB521301.</title>
        <authorList>
            <person name="Chandrababunaidu M.M."/>
            <person name="Singh D."/>
            <person name="Sen D."/>
            <person name="Bhan S."/>
            <person name="Das S."/>
            <person name="Gupta A."/>
            <person name="Adhikary S.P."/>
            <person name="Tripathy S."/>
        </authorList>
    </citation>
    <scope>NUCLEOTIDE SEQUENCE</scope>
    <source>
        <strain evidence="3">VB521301</strain>
    </source>
</reference>
<name>A0A8S9T900_9CYAN</name>
<dbReference type="Pfam" id="PF00583">
    <property type="entry name" value="Acetyltransf_1"/>
    <property type="match status" value="1"/>
</dbReference>
<reference evidence="3" key="2">
    <citation type="submission" date="2019-11" db="EMBL/GenBank/DDBJ databases">
        <title>Improved Assembly of Tolypothrix boutellei genome.</title>
        <authorList>
            <person name="Sarangi A.N."/>
            <person name="Mukherjee M."/>
            <person name="Ghosh S."/>
            <person name="Singh D."/>
            <person name="Das A."/>
            <person name="Kant S."/>
            <person name="Prusty A."/>
            <person name="Tripathy S."/>
        </authorList>
    </citation>
    <scope>NUCLEOTIDE SEQUENCE</scope>
    <source>
        <strain evidence="3">VB521301</strain>
    </source>
</reference>
<dbReference type="RefSeq" id="WP_050045244.1">
    <property type="nucleotide sequence ID" value="NZ_JHEG04000001.1"/>
</dbReference>
<gene>
    <name evidence="3" type="ORF">DA73_0400023370</name>
</gene>
<dbReference type="OrthoDB" id="2609247at2"/>
<dbReference type="GO" id="GO:0016747">
    <property type="term" value="F:acyltransferase activity, transferring groups other than amino-acyl groups"/>
    <property type="evidence" value="ECO:0007669"/>
    <property type="project" value="InterPro"/>
</dbReference>
<sequence>MTLPNQPNISKFHSSSNSLSSDFESNLKIKYQWVYNLTVDNIVEFEPLSFPSIKKRWQSTRVRGHLAGVAAFLNAKMVGLIIVELLPNAVEIISFFVIPECRYQGIGNQLLKHVEQALIKLKAPQIQVKYRVTELTTSALESILKKQEWQPPQTDFILFKSNRDNILQAPWLNQYSLPDKFTIFPWVELTEADKASIIKRQAYPELLSPFSPDIRLEPLNSLGLRYQGEVVGWVINHRIDSDTVRYSIMFVEERFQKMGRAISLLIESINIQVNSNIFYGTLAVSSSNQPMLKWCDRYLKPYTILTSESRYSYKLLNYRFS</sequence>
<protein>
    <submittedName>
        <fullName evidence="3">GNAT family N-acetyltransferase</fullName>
    </submittedName>
</protein>
<dbReference type="PROSITE" id="PS51186">
    <property type="entry name" value="GNAT"/>
    <property type="match status" value="1"/>
</dbReference>
<organism evidence="3 4">
    <name type="scientific">Tolypothrix bouteillei VB521301</name>
    <dbReference type="NCBI Taxonomy" id="1479485"/>
    <lineage>
        <taxon>Bacteria</taxon>
        <taxon>Bacillati</taxon>
        <taxon>Cyanobacteriota</taxon>
        <taxon>Cyanophyceae</taxon>
        <taxon>Nostocales</taxon>
        <taxon>Tolypothrichaceae</taxon>
        <taxon>Tolypothrix</taxon>
    </lineage>
</organism>
<dbReference type="AlphaFoldDB" id="A0A8S9T900"/>
<evidence type="ECO:0000256" key="1">
    <source>
        <dbReference type="SAM" id="MobiDB-lite"/>
    </source>
</evidence>
<proteinExistence type="predicted"/>
<dbReference type="EMBL" id="JHEG04000001">
    <property type="protein sequence ID" value="KAF3888102.1"/>
    <property type="molecule type" value="Genomic_DNA"/>
</dbReference>
<dbReference type="Proteomes" id="UP000029738">
    <property type="component" value="Unassembled WGS sequence"/>
</dbReference>
<comment type="caution">
    <text evidence="3">The sequence shown here is derived from an EMBL/GenBank/DDBJ whole genome shotgun (WGS) entry which is preliminary data.</text>
</comment>
<dbReference type="InterPro" id="IPR000182">
    <property type="entry name" value="GNAT_dom"/>
</dbReference>
<evidence type="ECO:0000259" key="2">
    <source>
        <dbReference type="PROSITE" id="PS51186"/>
    </source>
</evidence>
<evidence type="ECO:0000313" key="3">
    <source>
        <dbReference type="EMBL" id="KAF3888102.1"/>
    </source>
</evidence>
<dbReference type="InterPro" id="IPR016181">
    <property type="entry name" value="Acyl_CoA_acyltransferase"/>
</dbReference>
<feature type="region of interest" description="Disordered" evidence="1">
    <location>
        <begin position="1"/>
        <end position="20"/>
    </location>
</feature>
<dbReference type="CDD" id="cd04301">
    <property type="entry name" value="NAT_SF"/>
    <property type="match status" value="1"/>
</dbReference>
<keyword evidence="4" id="KW-1185">Reference proteome</keyword>